<evidence type="ECO:0000313" key="8">
    <source>
        <dbReference type="Proteomes" id="UP000614410"/>
    </source>
</evidence>
<reference evidence="7 8" key="1">
    <citation type="submission" date="2020-10" db="EMBL/GenBank/DDBJ databases">
        <title>Ca. Dormibacterota MAGs.</title>
        <authorList>
            <person name="Montgomery K."/>
        </authorList>
    </citation>
    <scope>NUCLEOTIDE SEQUENCE [LARGE SCALE GENOMIC DNA]</scope>
    <source>
        <strain evidence="7">Mitchell_Peninsula_5</strain>
    </source>
</reference>
<accession>A0A934KID3</accession>
<proteinExistence type="predicted"/>
<protein>
    <submittedName>
        <fullName evidence="7">TetR/AcrR family transcriptional regulator</fullName>
    </submittedName>
</protein>
<keyword evidence="2 4" id="KW-0238">DNA-binding</keyword>
<dbReference type="EMBL" id="JAEKNN010000011">
    <property type="protein sequence ID" value="MBJ7608337.1"/>
    <property type="molecule type" value="Genomic_DNA"/>
</dbReference>
<sequence length="250" mass="26993">MPSRGKRSSRQAPVSTRDRIVAAAIVTLRDEGFAGTSARSIARHGDFNQALIFYHFGSVLDLLITALEQQSADRLAQYKAAVTDVPDLRSALATARTQYQTDVREGHITVLVELIAGASSVPELGAEIVRCTEPWIAFAEESIRRYLGGTLLESLIPAREAAHALLSIYLGMELLDHLDADADTAGPLFLVAERMLNAVEPFLGGAGRRPRGGTAAGLQHLSLDGPDAPPDEATEGSDRGGQKRRRRRRS</sequence>
<dbReference type="PROSITE" id="PS50977">
    <property type="entry name" value="HTH_TETR_2"/>
    <property type="match status" value="1"/>
</dbReference>
<dbReference type="Pfam" id="PF00440">
    <property type="entry name" value="TetR_N"/>
    <property type="match status" value="1"/>
</dbReference>
<evidence type="ECO:0000256" key="4">
    <source>
        <dbReference type="PROSITE-ProRule" id="PRU00335"/>
    </source>
</evidence>
<feature type="domain" description="HTH tetR-type" evidence="6">
    <location>
        <begin position="14"/>
        <end position="74"/>
    </location>
</feature>
<dbReference type="AlphaFoldDB" id="A0A934KID3"/>
<evidence type="ECO:0000259" key="6">
    <source>
        <dbReference type="PROSITE" id="PS50977"/>
    </source>
</evidence>
<evidence type="ECO:0000256" key="2">
    <source>
        <dbReference type="ARBA" id="ARBA00023125"/>
    </source>
</evidence>
<dbReference type="InterPro" id="IPR001647">
    <property type="entry name" value="HTH_TetR"/>
</dbReference>
<dbReference type="GO" id="GO:0003700">
    <property type="term" value="F:DNA-binding transcription factor activity"/>
    <property type="evidence" value="ECO:0007669"/>
    <property type="project" value="TreeGrafter"/>
</dbReference>
<dbReference type="SUPFAM" id="SSF46689">
    <property type="entry name" value="Homeodomain-like"/>
    <property type="match status" value="1"/>
</dbReference>
<dbReference type="PANTHER" id="PTHR30055:SF234">
    <property type="entry name" value="HTH-TYPE TRANSCRIPTIONAL REGULATOR BETI"/>
    <property type="match status" value="1"/>
</dbReference>
<keyword evidence="3" id="KW-0804">Transcription</keyword>
<evidence type="ECO:0000256" key="3">
    <source>
        <dbReference type="ARBA" id="ARBA00023163"/>
    </source>
</evidence>
<dbReference type="PANTHER" id="PTHR30055">
    <property type="entry name" value="HTH-TYPE TRANSCRIPTIONAL REGULATOR RUTR"/>
    <property type="match status" value="1"/>
</dbReference>
<keyword evidence="1" id="KW-0805">Transcription regulation</keyword>
<organism evidence="7 8">
    <name type="scientific">Candidatus Amunia macphersoniae</name>
    <dbReference type="NCBI Taxonomy" id="3127014"/>
    <lineage>
        <taxon>Bacteria</taxon>
        <taxon>Bacillati</taxon>
        <taxon>Candidatus Dormiibacterota</taxon>
        <taxon>Candidatus Dormibacteria</taxon>
        <taxon>Candidatus Aeolococcales</taxon>
        <taxon>Candidatus Aeolococcaceae</taxon>
        <taxon>Candidatus Amunia</taxon>
    </lineage>
</organism>
<evidence type="ECO:0000313" key="7">
    <source>
        <dbReference type="EMBL" id="MBJ7608337.1"/>
    </source>
</evidence>
<dbReference type="InterPro" id="IPR009057">
    <property type="entry name" value="Homeodomain-like_sf"/>
</dbReference>
<dbReference type="Proteomes" id="UP000614410">
    <property type="component" value="Unassembled WGS sequence"/>
</dbReference>
<dbReference type="Gene3D" id="1.10.357.10">
    <property type="entry name" value="Tetracycline Repressor, domain 2"/>
    <property type="match status" value="1"/>
</dbReference>
<evidence type="ECO:0000256" key="5">
    <source>
        <dbReference type="SAM" id="MobiDB-lite"/>
    </source>
</evidence>
<dbReference type="GO" id="GO:0000976">
    <property type="term" value="F:transcription cis-regulatory region binding"/>
    <property type="evidence" value="ECO:0007669"/>
    <property type="project" value="TreeGrafter"/>
</dbReference>
<feature type="DNA-binding region" description="H-T-H motif" evidence="4">
    <location>
        <begin position="37"/>
        <end position="56"/>
    </location>
</feature>
<feature type="region of interest" description="Disordered" evidence="5">
    <location>
        <begin position="207"/>
        <end position="250"/>
    </location>
</feature>
<comment type="caution">
    <text evidence="7">The sequence shown here is derived from an EMBL/GenBank/DDBJ whole genome shotgun (WGS) entry which is preliminary data.</text>
</comment>
<dbReference type="InterPro" id="IPR050109">
    <property type="entry name" value="HTH-type_TetR-like_transc_reg"/>
</dbReference>
<gene>
    <name evidence="7" type="ORF">JF887_02740</name>
</gene>
<name>A0A934KID3_9BACT</name>
<evidence type="ECO:0000256" key="1">
    <source>
        <dbReference type="ARBA" id="ARBA00023015"/>
    </source>
</evidence>